<reference evidence="3" key="1">
    <citation type="journal article" date="2019" name="Curr. Biol.">
        <title>Genome Sequence of Striga asiatica Provides Insight into the Evolution of Plant Parasitism.</title>
        <authorList>
            <person name="Yoshida S."/>
            <person name="Kim S."/>
            <person name="Wafula E.K."/>
            <person name="Tanskanen J."/>
            <person name="Kim Y.M."/>
            <person name="Honaas L."/>
            <person name="Yang Z."/>
            <person name="Spallek T."/>
            <person name="Conn C.E."/>
            <person name="Ichihashi Y."/>
            <person name="Cheong K."/>
            <person name="Cui S."/>
            <person name="Der J.P."/>
            <person name="Gundlach H."/>
            <person name="Jiao Y."/>
            <person name="Hori C."/>
            <person name="Ishida J.K."/>
            <person name="Kasahara H."/>
            <person name="Kiba T."/>
            <person name="Kim M.S."/>
            <person name="Koo N."/>
            <person name="Laohavisit A."/>
            <person name="Lee Y.H."/>
            <person name="Lumba S."/>
            <person name="McCourt P."/>
            <person name="Mortimer J.C."/>
            <person name="Mutuku J.M."/>
            <person name="Nomura T."/>
            <person name="Sasaki-Sekimoto Y."/>
            <person name="Seto Y."/>
            <person name="Wang Y."/>
            <person name="Wakatake T."/>
            <person name="Sakakibara H."/>
            <person name="Demura T."/>
            <person name="Yamaguchi S."/>
            <person name="Yoneyama K."/>
            <person name="Manabe R.I."/>
            <person name="Nelson D.C."/>
            <person name="Schulman A.H."/>
            <person name="Timko M.P."/>
            <person name="dePamphilis C.W."/>
            <person name="Choi D."/>
            <person name="Shirasu K."/>
        </authorList>
    </citation>
    <scope>NUCLEOTIDE SEQUENCE [LARGE SCALE GENOMIC DNA]</scope>
    <source>
        <strain evidence="3">cv. UVA1</strain>
    </source>
</reference>
<feature type="non-terminal residue" evidence="2">
    <location>
        <position position="144"/>
    </location>
</feature>
<organism evidence="2 3">
    <name type="scientific">Striga asiatica</name>
    <name type="common">Asiatic witchweed</name>
    <name type="synonym">Buchnera asiatica</name>
    <dbReference type="NCBI Taxonomy" id="4170"/>
    <lineage>
        <taxon>Eukaryota</taxon>
        <taxon>Viridiplantae</taxon>
        <taxon>Streptophyta</taxon>
        <taxon>Embryophyta</taxon>
        <taxon>Tracheophyta</taxon>
        <taxon>Spermatophyta</taxon>
        <taxon>Magnoliopsida</taxon>
        <taxon>eudicotyledons</taxon>
        <taxon>Gunneridae</taxon>
        <taxon>Pentapetalae</taxon>
        <taxon>asterids</taxon>
        <taxon>lamiids</taxon>
        <taxon>Lamiales</taxon>
        <taxon>Orobanchaceae</taxon>
        <taxon>Buchnereae</taxon>
        <taxon>Striga</taxon>
    </lineage>
</organism>
<gene>
    <name evidence="2" type="ORF">STAS_08720</name>
</gene>
<sequence>MGAILKSLKRKKCSKWTISHWWQQGLKTARKRKTNSIDFSSRFPEGLTWNPSRSESHHGQPAESSCRCGIPLHDPTNQTHSCKDRCTMTFDLDRRFDMLYAYKRQDPSLPNADVQTLDTHIQGSNNISNQSPSVSPRHSDHGTP</sequence>
<evidence type="ECO:0000313" key="2">
    <source>
        <dbReference type="EMBL" id="GER32641.1"/>
    </source>
</evidence>
<dbReference type="AlphaFoldDB" id="A0A5A7PJ23"/>
<keyword evidence="3" id="KW-1185">Reference proteome</keyword>
<comment type="caution">
    <text evidence="2">The sequence shown here is derived from an EMBL/GenBank/DDBJ whole genome shotgun (WGS) entry which is preliminary data.</text>
</comment>
<proteinExistence type="predicted"/>
<name>A0A5A7PJ23_STRAF</name>
<protein>
    <submittedName>
        <fullName evidence="2">Uncharacterized protein</fullName>
    </submittedName>
</protein>
<feature type="compositionally biased region" description="Polar residues" evidence="1">
    <location>
        <begin position="119"/>
        <end position="136"/>
    </location>
</feature>
<accession>A0A5A7PJ23</accession>
<evidence type="ECO:0000256" key="1">
    <source>
        <dbReference type="SAM" id="MobiDB-lite"/>
    </source>
</evidence>
<dbReference type="EMBL" id="BKCP01004627">
    <property type="protein sequence ID" value="GER32641.1"/>
    <property type="molecule type" value="Genomic_DNA"/>
</dbReference>
<dbReference type="Proteomes" id="UP000325081">
    <property type="component" value="Unassembled WGS sequence"/>
</dbReference>
<evidence type="ECO:0000313" key="3">
    <source>
        <dbReference type="Proteomes" id="UP000325081"/>
    </source>
</evidence>
<feature type="region of interest" description="Disordered" evidence="1">
    <location>
        <begin position="119"/>
        <end position="144"/>
    </location>
</feature>